<evidence type="ECO:0000313" key="1">
    <source>
        <dbReference type="EMBL" id="GMI12347.1"/>
    </source>
</evidence>
<proteinExistence type="predicted"/>
<name>A0A9W7KUP7_9STRA</name>
<dbReference type="OrthoDB" id="199930at2759"/>
<gene>
    <name evidence="1" type="ORF">TrLO_g13342</name>
</gene>
<comment type="caution">
    <text evidence="1">The sequence shown here is derived from an EMBL/GenBank/DDBJ whole genome shotgun (WGS) entry which is preliminary data.</text>
</comment>
<dbReference type="Proteomes" id="UP001165122">
    <property type="component" value="Unassembled WGS sequence"/>
</dbReference>
<evidence type="ECO:0000313" key="2">
    <source>
        <dbReference type="Proteomes" id="UP001165122"/>
    </source>
</evidence>
<reference evidence="2" key="1">
    <citation type="journal article" date="2023" name="Commun. Biol.">
        <title>Genome analysis of Parmales, the sister group of diatoms, reveals the evolutionary specialization of diatoms from phago-mixotrophs to photoautotrophs.</title>
        <authorList>
            <person name="Ban H."/>
            <person name="Sato S."/>
            <person name="Yoshikawa S."/>
            <person name="Yamada K."/>
            <person name="Nakamura Y."/>
            <person name="Ichinomiya M."/>
            <person name="Sato N."/>
            <person name="Blanc-Mathieu R."/>
            <person name="Endo H."/>
            <person name="Kuwata A."/>
            <person name="Ogata H."/>
        </authorList>
    </citation>
    <scope>NUCLEOTIDE SEQUENCE [LARGE SCALE GENOMIC DNA]</scope>
    <source>
        <strain evidence="2">NIES 3700</strain>
    </source>
</reference>
<protein>
    <submittedName>
        <fullName evidence="1">Uncharacterized protein</fullName>
    </submittedName>
</protein>
<dbReference type="SUPFAM" id="SSF53756">
    <property type="entry name" value="UDP-Glycosyltransferase/glycogen phosphorylase"/>
    <property type="match status" value="1"/>
</dbReference>
<sequence length="615" mass="68592">MCVCVSSKLQEKRADWRLDSRDAEVFPYKKSTDGEEADCFPVSIQAGEEDMRVSTEMDLDREGEGWFALSVRLFMVDDVDVVNVCSDERARLVSFSQSVIFMGGGAPSVDKTARGFEWGNCHTNFQEIKKGSTEASRIETKVECLEDAYYSDTSMNSPPFVGIEFPVGGGFGWGTVGQELARWMIGNGDGMEKPLFFEEVHGGTLEVELRNSLQDWAVWSSEMKATHIPNQRNRTQWLVKPTNPENATDGRKAECKVVDFPVFHALGKFGDDDFVDSYNFLFDEATTNSSVPTVSRNNIGIIFSESVVWAKEDIQRLRYYQTLLAGSTWNAKVIREASKQLFPEHPPLEVGVFLQGVNKDIWGTEEVCAAPGNDDEFVIFSGGKLEMRKGQDIVIAAFKEFSKTHPDARLMIAWENDWPASLETMNNSTLVSGVPGYDSNKGGYDMVGWLELNGIERGKVKDLGRQDQAAMAVELAKADVGVFTNRCEGGTNLVAMETIASNVPVILSSNTGHKDVIKKVCNGSRGTKKKKKPPFGGPGLGCYALKNQEESSLRSGWSESSVEEVVEMLEKVYNEREEAKEVARRGKARIWSWEDEFNKIFGRIRSQYRSPPNRG</sequence>
<dbReference type="EMBL" id="BRXW01000176">
    <property type="protein sequence ID" value="GMI12347.1"/>
    <property type="molecule type" value="Genomic_DNA"/>
</dbReference>
<dbReference type="Pfam" id="PF20706">
    <property type="entry name" value="GT4-conflict"/>
    <property type="match status" value="1"/>
</dbReference>
<dbReference type="InterPro" id="IPR050194">
    <property type="entry name" value="Glycosyltransferase_grp1"/>
</dbReference>
<accession>A0A9W7KUP7</accession>
<dbReference type="Gene3D" id="3.40.50.2000">
    <property type="entry name" value="Glycogen Phosphorylase B"/>
    <property type="match status" value="1"/>
</dbReference>
<dbReference type="AlphaFoldDB" id="A0A9W7KUP7"/>
<dbReference type="PANTHER" id="PTHR45947">
    <property type="entry name" value="SULFOQUINOVOSYL TRANSFERASE SQD2"/>
    <property type="match status" value="1"/>
</dbReference>
<dbReference type="PANTHER" id="PTHR45947:SF3">
    <property type="entry name" value="SULFOQUINOVOSYL TRANSFERASE SQD2"/>
    <property type="match status" value="1"/>
</dbReference>
<keyword evidence="2" id="KW-1185">Reference proteome</keyword>
<organism evidence="1 2">
    <name type="scientific">Triparma laevis f. longispina</name>
    <dbReference type="NCBI Taxonomy" id="1714387"/>
    <lineage>
        <taxon>Eukaryota</taxon>
        <taxon>Sar</taxon>
        <taxon>Stramenopiles</taxon>
        <taxon>Ochrophyta</taxon>
        <taxon>Bolidophyceae</taxon>
        <taxon>Parmales</taxon>
        <taxon>Triparmaceae</taxon>
        <taxon>Triparma</taxon>
    </lineage>
</organism>
<dbReference type="GO" id="GO:0016757">
    <property type="term" value="F:glycosyltransferase activity"/>
    <property type="evidence" value="ECO:0007669"/>
    <property type="project" value="TreeGrafter"/>
</dbReference>